<dbReference type="Proteomes" id="UP000593567">
    <property type="component" value="Unassembled WGS sequence"/>
</dbReference>
<dbReference type="AlphaFoldDB" id="A0A7J7J9J5"/>
<keyword evidence="4" id="KW-1185">Reference proteome</keyword>
<comment type="caution">
    <text evidence="3">The sequence shown here is derived from an EMBL/GenBank/DDBJ whole genome shotgun (WGS) entry which is preliminary data.</text>
</comment>
<sequence>MIEVCTVRRMVFTIIVLGIVTIISVIIETKYEPKNRSIKNGNPKSKEGVLEHSASSNQGSGQCPTWPPKDSPCKACKVWDQHKNNHTCSETGYITEVRCSDSKTITLSCEPPKHIRQRSFWVHEALWLLAGIISFIFVHMRRSALDQKLLDKVNKQIASGV</sequence>
<dbReference type="GO" id="GO:0005737">
    <property type="term" value="C:cytoplasm"/>
    <property type="evidence" value="ECO:0007669"/>
    <property type="project" value="TreeGrafter"/>
</dbReference>
<keyword evidence="2" id="KW-0472">Membrane</keyword>
<dbReference type="GO" id="GO:0005819">
    <property type="term" value="C:spindle"/>
    <property type="evidence" value="ECO:0007669"/>
    <property type="project" value="TreeGrafter"/>
</dbReference>
<dbReference type="PANTHER" id="PTHR13041">
    <property type="entry name" value="JTB PROTEIN-RELATED"/>
    <property type="match status" value="1"/>
</dbReference>
<accession>A0A7J7J9J5</accession>
<dbReference type="InterPro" id="IPR008657">
    <property type="entry name" value="JTB"/>
</dbReference>
<proteinExistence type="predicted"/>
<protein>
    <submittedName>
        <fullName evidence="3">Jtb</fullName>
    </submittedName>
</protein>
<dbReference type="Pfam" id="PF05439">
    <property type="entry name" value="JTB"/>
    <property type="match status" value="1"/>
</dbReference>
<feature type="transmembrane region" description="Helical" evidence="2">
    <location>
        <begin position="6"/>
        <end position="27"/>
    </location>
</feature>
<organism evidence="3 4">
    <name type="scientific">Bugula neritina</name>
    <name type="common">Brown bryozoan</name>
    <name type="synonym">Sertularia neritina</name>
    <dbReference type="NCBI Taxonomy" id="10212"/>
    <lineage>
        <taxon>Eukaryota</taxon>
        <taxon>Metazoa</taxon>
        <taxon>Spiralia</taxon>
        <taxon>Lophotrochozoa</taxon>
        <taxon>Bryozoa</taxon>
        <taxon>Gymnolaemata</taxon>
        <taxon>Cheilostomatida</taxon>
        <taxon>Flustrina</taxon>
        <taxon>Buguloidea</taxon>
        <taxon>Bugulidae</taxon>
        <taxon>Bugula</taxon>
    </lineage>
</organism>
<name>A0A7J7J9J5_BUGNE</name>
<keyword evidence="2" id="KW-1133">Transmembrane helix</keyword>
<feature type="compositionally biased region" description="Polar residues" evidence="1">
    <location>
        <begin position="53"/>
        <end position="63"/>
    </location>
</feature>
<keyword evidence="2" id="KW-0812">Transmembrane</keyword>
<dbReference type="Gene3D" id="3.30.720.220">
    <property type="match status" value="1"/>
</dbReference>
<gene>
    <name evidence="3" type="ORF">EB796_018995</name>
</gene>
<dbReference type="GO" id="GO:0000281">
    <property type="term" value="P:mitotic cytokinesis"/>
    <property type="evidence" value="ECO:0007669"/>
    <property type="project" value="TreeGrafter"/>
</dbReference>
<feature type="region of interest" description="Disordered" evidence="1">
    <location>
        <begin position="36"/>
        <end position="64"/>
    </location>
</feature>
<feature type="transmembrane region" description="Helical" evidence="2">
    <location>
        <begin position="120"/>
        <end position="140"/>
    </location>
</feature>
<dbReference type="EMBL" id="VXIV02002815">
    <property type="protein sequence ID" value="KAF6022687.1"/>
    <property type="molecule type" value="Genomic_DNA"/>
</dbReference>
<evidence type="ECO:0000313" key="3">
    <source>
        <dbReference type="EMBL" id="KAF6022687.1"/>
    </source>
</evidence>
<dbReference type="GO" id="GO:0005813">
    <property type="term" value="C:centrosome"/>
    <property type="evidence" value="ECO:0007669"/>
    <property type="project" value="TreeGrafter"/>
</dbReference>
<evidence type="ECO:0000256" key="1">
    <source>
        <dbReference type="SAM" id="MobiDB-lite"/>
    </source>
</evidence>
<reference evidence="3" key="1">
    <citation type="submission" date="2020-06" db="EMBL/GenBank/DDBJ databases">
        <title>Draft genome of Bugula neritina, a colonial animal packing powerful symbionts and potential medicines.</title>
        <authorList>
            <person name="Rayko M."/>
        </authorList>
    </citation>
    <scope>NUCLEOTIDE SEQUENCE [LARGE SCALE GENOMIC DNA]</scope>
    <source>
        <strain evidence="3">Kwan_BN1</strain>
    </source>
</reference>
<dbReference type="GO" id="GO:0030496">
    <property type="term" value="C:midbody"/>
    <property type="evidence" value="ECO:0007669"/>
    <property type="project" value="TreeGrafter"/>
</dbReference>
<dbReference type="PANTHER" id="PTHR13041:SF3">
    <property type="entry name" value="PROTEIN JTB"/>
    <property type="match status" value="1"/>
</dbReference>
<evidence type="ECO:0000256" key="2">
    <source>
        <dbReference type="SAM" id="Phobius"/>
    </source>
</evidence>
<evidence type="ECO:0000313" key="4">
    <source>
        <dbReference type="Proteomes" id="UP000593567"/>
    </source>
</evidence>
<dbReference type="GO" id="GO:0016020">
    <property type="term" value="C:membrane"/>
    <property type="evidence" value="ECO:0007669"/>
    <property type="project" value="InterPro"/>
</dbReference>
<dbReference type="OrthoDB" id="5971907at2759"/>